<dbReference type="AlphaFoldDB" id="A0A0P6CYK5"/>
<protein>
    <recommendedName>
        <fullName evidence="3">Peptidase S1 domain-containing protein</fullName>
    </recommendedName>
</protein>
<dbReference type="SUPFAM" id="SSF50494">
    <property type="entry name" value="Trypsin-like serine proteases"/>
    <property type="match status" value="1"/>
</dbReference>
<proteinExistence type="predicted"/>
<dbReference type="GO" id="GO:0004252">
    <property type="term" value="F:serine-type endopeptidase activity"/>
    <property type="evidence" value="ECO:0007669"/>
    <property type="project" value="InterPro"/>
</dbReference>
<dbReference type="Pfam" id="PF00089">
    <property type="entry name" value="Trypsin"/>
    <property type="match status" value="1"/>
</dbReference>
<dbReference type="FunFam" id="2.40.10.10:FF:000068">
    <property type="entry name" value="transmembrane protease serine 2"/>
    <property type="match status" value="1"/>
</dbReference>
<dbReference type="OrthoDB" id="6331753at2759"/>
<dbReference type="InterPro" id="IPR009003">
    <property type="entry name" value="Peptidase_S1_PA"/>
</dbReference>
<dbReference type="PANTHER" id="PTHR24258:SF140">
    <property type="entry name" value="BCDNA.GH08420-RELATED"/>
    <property type="match status" value="1"/>
</dbReference>
<evidence type="ECO:0000313" key="4">
    <source>
        <dbReference type="EMBL" id="JAN06820.1"/>
    </source>
</evidence>
<dbReference type="EMBL" id="GDIQ01052277">
    <property type="protein sequence ID" value="JAN42460.1"/>
    <property type="molecule type" value="Transcribed_RNA"/>
</dbReference>
<evidence type="ECO:0000256" key="1">
    <source>
        <dbReference type="ARBA" id="ARBA00023157"/>
    </source>
</evidence>
<sequence length="272" mass="29544">MKILFLLFAATCTVSGIRERITGGELASPGQFPYVVSVTENGRHICGGFIYATRWIVTAASCIFGKSMQTLNVVVGQFNLISPDVNEQIMDIYTITIFPEYNSTFIRHDIALIRLKEDILFDGEYVDFIAFNEAANIPGQVMGWGATFDGGLESVNLRYAGVGIVATNATLPCGNYTNNEFDIATMICAGISLPATPYGSPCQYDEGSPFVQELTDPANPALVIPTAIGIFSKTGGCKLENPGVYTRLSVYSKWLLETAGQQPTRSQDSSHF</sequence>
<dbReference type="InterPro" id="IPR001314">
    <property type="entry name" value="Peptidase_S1A"/>
</dbReference>
<evidence type="ECO:0000256" key="2">
    <source>
        <dbReference type="SAM" id="SignalP"/>
    </source>
</evidence>
<dbReference type="PRINTS" id="PR00722">
    <property type="entry name" value="CHYMOTRYPSIN"/>
</dbReference>
<dbReference type="EMBL" id="GDIQ01087917">
    <property type="protein sequence ID" value="JAN06820.1"/>
    <property type="molecule type" value="Transcribed_RNA"/>
</dbReference>
<dbReference type="InterPro" id="IPR001254">
    <property type="entry name" value="Trypsin_dom"/>
</dbReference>
<dbReference type="SMART" id="SM00020">
    <property type="entry name" value="Tryp_SPc"/>
    <property type="match status" value="1"/>
</dbReference>
<accession>A0A0P6CYK5</accession>
<dbReference type="PROSITE" id="PS50240">
    <property type="entry name" value="TRYPSIN_DOM"/>
    <property type="match status" value="1"/>
</dbReference>
<feature type="domain" description="Peptidase S1" evidence="3">
    <location>
        <begin position="21"/>
        <end position="260"/>
    </location>
</feature>
<name>A0A0P6CYK5_9CRUS</name>
<feature type="chain" id="PRO_5007424220" description="Peptidase S1 domain-containing protein" evidence="2">
    <location>
        <begin position="17"/>
        <end position="272"/>
    </location>
</feature>
<reference evidence="4" key="1">
    <citation type="submission" date="2015-10" db="EMBL/GenBank/DDBJ databases">
        <title>EvidentialGene: Evidence-directed Construction of Complete mRNA Transcriptomes without Genomes.</title>
        <authorList>
            <person name="Gilbert D.G."/>
        </authorList>
    </citation>
    <scope>NUCLEOTIDE SEQUENCE</scope>
</reference>
<organism evidence="4">
    <name type="scientific">Daphnia magna</name>
    <dbReference type="NCBI Taxonomy" id="35525"/>
    <lineage>
        <taxon>Eukaryota</taxon>
        <taxon>Metazoa</taxon>
        <taxon>Ecdysozoa</taxon>
        <taxon>Arthropoda</taxon>
        <taxon>Crustacea</taxon>
        <taxon>Branchiopoda</taxon>
        <taxon>Diplostraca</taxon>
        <taxon>Cladocera</taxon>
        <taxon>Anomopoda</taxon>
        <taxon>Daphniidae</taxon>
        <taxon>Daphnia</taxon>
    </lineage>
</organism>
<evidence type="ECO:0000259" key="3">
    <source>
        <dbReference type="PROSITE" id="PS50240"/>
    </source>
</evidence>
<feature type="signal peptide" evidence="2">
    <location>
        <begin position="1"/>
        <end position="16"/>
    </location>
</feature>
<dbReference type="InterPro" id="IPR043504">
    <property type="entry name" value="Peptidase_S1_PA_chymotrypsin"/>
</dbReference>
<keyword evidence="2" id="KW-0732">Signal</keyword>
<dbReference type="PANTHER" id="PTHR24258">
    <property type="entry name" value="SERINE PROTEASE-RELATED"/>
    <property type="match status" value="1"/>
</dbReference>
<dbReference type="GO" id="GO:0006508">
    <property type="term" value="P:proteolysis"/>
    <property type="evidence" value="ECO:0007669"/>
    <property type="project" value="InterPro"/>
</dbReference>
<dbReference type="CDD" id="cd00190">
    <property type="entry name" value="Tryp_SPc"/>
    <property type="match status" value="1"/>
</dbReference>
<dbReference type="Gene3D" id="2.40.10.10">
    <property type="entry name" value="Trypsin-like serine proteases"/>
    <property type="match status" value="1"/>
</dbReference>
<keyword evidence="1" id="KW-1015">Disulfide bond</keyword>